<proteinExistence type="predicted"/>
<evidence type="ECO:0000313" key="1">
    <source>
        <dbReference type="EMBL" id="EAY27373.1"/>
    </source>
</evidence>
<protein>
    <submittedName>
        <fullName evidence="1">Uncharacterized protein</fullName>
    </submittedName>
</protein>
<accession>A1ZQK1</accession>
<sequence>MQPYPKAIIFKRYFLRCILLRKEAGKLLFIRAFKSPSEDLKER</sequence>
<organism evidence="1 2">
    <name type="scientific">Microscilla marina ATCC 23134</name>
    <dbReference type="NCBI Taxonomy" id="313606"/>
    <lineage>
        <taxon>Bacteria</taxon>
        <taxon>Pseudomonadati</taxon>
        <taxon>Bacteroidota</taxon>
        <taxon>Cytophagia</taxon>
        <taxon>Cytophagales</taxon>
        <taxon>Microscillaceae</taxon>
        <taxon>Microscilla</taxon>
    </lineage>
</organism>
<evidence type="ECO:0000313" key="2">
    <source>
        <dbReference type="Proteomes" id="UP000004095"/>
    </source>
</evidence>
<comment type="caution">
    <text evidence="1">The sequence shown here is derived from an EMBL/GenBank/DDBJ whole genome shotgun (WGS) entry which is preliminary data.</text>
</comment>
<dbReference type="Proteomes" id="UP000004095">
    <property type="component" value="Unassembled WGS sequence"/>
</dbReference>
<dbReference type="EMBL" id="AAWS01000024">
    <property type="protein sequence ID" value="EAY27373.1"/>
    <property type="molecule type" value="Genomic_DNA"/>
</dbReference>
<reference evidence="1 2" key="1">
    <citation type="submission" date="2007-01" db="EMBL/GenBank/DDBJ databases">
        <authorList>
            <person name="Haygood M."/>
            <person name="Podell S."/>
            <person name="Anderson C."/>
            <person name="Hopkinson B."/>
            <person name="Roe K."/>
            <person name="Barbeau K."/>
            <person name="Gaasterland T."/>
            <person name="Ferriera S."/>
            <person name="Johnson J."/>
            <person name="Kravitz S."/>
            <person name="Beeson K."/>
            <person name="Sutton G."/>
            <person name="Rogers Y.-H."/>
            <person name="Friedman R."/>
            <person name="Frazier M."/>
            <person name="Venter J.C."/>
        </authorList>
    </citation>
    <scope>NUCLEOTIDE SEQUENCE [LARGE SCALE GENOMIC DNA]</scope>
    <source>
        <strain evidence="1 2">ATCC 23134</strain>
    </source>
</reference>
<gene>
    <name evidence="1" type="ORF">M23134_08325</name>
</gene>
<name>A1ZQK1_MICM2</name>
<keyword evidence="2" id="KW-1185">Reference proteome</keyword>
<dbReference type="AlphaFoldDB" id="A1ZQK1"/>